<evidence type="ECO:0000313" key="3">
    <source>
        <dbReference type="EMBL" id="AEH06492.1"/>
    </source>
</evidence>
<protein>
    <submittedName>
        <fullName evidence="3">Nucleic acid binding OB-fold tRNA/helicase-type</fullName>
    </submittedName>
</protein>
<dbReference type="GO" id="GO:0003676">
    <property type="term" value="F:nucleic acid binding"/>
    <property type="evidence" value="ECO:0007669"/>
    <property type="project" value="InterPro"/>
</dbReference>
<dbReference type="InterPro" id="IPR035451">
    <property type="entry name" value="Ada-like_dom_sf"/>
</dbReference>
<name>F8AL65_METOI</name>
<sequence length="204" mass="23543">MKLTEKRIGIICIGAVLIGIIFLHFYELTPKTEKIADIKEGDYVKIVGVIQDMKVVRDDCRYIQKIKYIKIRDDSGGDLRIYAFKDVNNDLTNYIKSTNPTIKEGDIVEVIGTIKVYNGIYEIILDDASNFKLIEKKNFERDIYLSPNPTNIYASKYGKTYHTSKNCPYGKKIKDKNKIYFYSEEDAKALGYKKCKWCNDASNN</sequence>
<accession>F8AL65</accession>
<feature type="domain" description="OB" evidence="2">
    <location>
        <begin position="44"/>
        <end position="127"/>
    </location>
</feature>
<dbReference type="CDD" id="cd03524">
    <property type="entry name" value="RPA2_OBF_family"/>
    <property type="match status" value="1"/>
</dbReference>
<dbReference type="KEGG" id="mok:Metok_0511"/>
<dbReference type="Gene3D" id="2.40.50.140">
    <property type="entry name" value="Nucleic acid-binding proteins"/>
    <property type="match status" value="1"/>
</dbReference>
<evidence type="ECO:0000256" key="1">
    <source>
        <dbReference type="SAM" id="Phobius"/>
    </source>
</evidence>
<keyword evidence="1" id="KW-1133">Transmembrane helix</keyword>
<feature type="transmembrane region" description="Helical" evidence="1">
    <location>
        <begin position="7"/>
        <end position="26"/>
    </location>
</feature>
<organism evidence="3 4">
    <name type="scientific">Methanothermococcus okinawensis (strain DSM 14208 / JCM 11175 / IH1)</name>
    <dbReference type="NCBI Taxonomy" id="647113"/>
    <lineage>
        <taxon>Archaea</taxon>
        <taxon>Methanobacteriati</taxon>
        <taxon>Methanobacteriota</taxon>
        <taxon>Methanomada group</taxon>
        <taxon>Methanococci</taxon>
        <taxon>Methanococcales</taxon>
        <taxon>Methanococcaceae</taxon>
        <taxon>Methanothermococcus</taxon>
    </lineage>
</organism>
<dbReference type="Proteomes" id="UP000009296">
    <property type="component" value="Chromosome"/>
</dbReference>
<dbReference type="eggNOG" id="arCOG05052">
    <property type="taxonomic scope" value="Archaea"/>
</dbReference>
<dbReference type="InterPro" id="IPR012340">
    <property type="entry name" value="NA-bd_OB-fold"/>
</dbReference>
<evidence type="ECO:0000313" key="4">
    <source>
        <dbReference type="Proteomes" id="UP000009296"/>
    </source>
</evidence>
<dbReference type="GO" id="GO:0004386">
    <property type="term" value="F:helicase activity"/>
    <property type="evidence" value="ECO:0007669"/>
    <property type="project" value="UniProtKB-KW"/>
</dbReference>
<reference evidence="3" key="1">
    <citation type="submission" date="2011-05" db="EMBL/GenBank/DDBJ databases">
        <title>Complete sequence of chromosome of Methanothermococcus okinawensis IH1.</title>
        <authorList>
            <consortium name="US DOE Joint Genome Institute"/>
            <person name="Lucas S."/>
            <person name="Han J."/>
            <person name="Lapidus A."/>
            <person name="Cheng J.-F."/>
            <person name="Goodwin L."/>
            <person name="Pitluck S."/>
            <person name="Peters L."/>
            <person name="Mikhailova N."/>
            <person name="Held B."/>
            <person name="Han C."/>
            <person name="Tapia R."/>
            <person name="Land M."/>
            <person name="Hauser L."/>
            <person name="Kyrpides N."/>
            <person name="Ivanova N."/>
            <person name="Pagani I."/>
            <person name="Sieprawska-Lupa M."/>
            <person name="Takai K."/>
            <person name="Miyazaki J."/>
            <person name="Whitman W."/>
            <person name="Woyke T."/>
        </authorList>
    </citation>
    <scope>NUCLEOTIDE SEQUENCE [LARGE SCALE GENOMIC DNA]</scope>
    <source>
        <strain evidence="3">IH1</strain>
    </source>
</reference>
<dbReference type="AlphaFoldDB" id="F8AL65"/>
<dbReference type="OrthoDB" id="65592at2157"/>
<keyword evidence="1" id="KW-0812">Transmembrane</keyword>
<keyword evidence="4" id="KW-1185">Reference proteome</keyword>
<dbReference type="SUPFAM" id="SSF50249">
    <property type="entry name" value="Nucleic acid-binding proteins"/>
    <property type="match status" value="1"/>
</dbReference>
<dbReference type="EMBL" id="CP002792">
    <property type="protein sequence ID" value="AEH06492.1"/>
    <property type="molecule type" value="Genomic_DNA"/>
</dbReference>
<dbReference type="Pfam" id="PF01336">
    <property type="entry name" value="tRNA_anti-codon"/>
    <property type="match status" value="1"/>
</dbReference>
<dbReference type="HOGENOM" id="CLU_116581_0_0_2"/>
<evidence type="ECO:0000259" key="2">
    <source>
        <dbReference type="Pfam" id="PF01336"/>
    </source>
</evidence>
<proteinExistence type="predicted"/>
<dbReference type="GeneID" id="10772634"/>
<dbReference type="SUPFAM" id="SSF57884">
    <property type="entry name" value="Ada DNA repair protein, N-terminal domain (N-Ada 10)"/>
    <property type="match status" value="1"/>
</dbReference>
<gene>
    <name evidence="3" type="ordered locus">Metok_0511</name>
</gene>
<dbReference type="RefSeq" id="WP_013866678.1">
    <property type="nucleotide sequence ID" value="NC_015636.1"/>
</dbReference>
<keyword evidence="1" id="KW-0472">Membrane</keyword>
<dbReference type="InterPro" id="IPR004365">
    <property type="entry name" value="NA-bd_OB_tRNA"/>
</dbReference>
<dbReference type="Gene3D" id="3.40.10.10">
    <property type="entry name" value="DNA Methylphosphotriester Repair Domain"/>
    <property type="match status" value="1"/>
</dbReference>